<dbReference type="Pfam" id="PF14023">
    <property type="entry name" value="Bestrophin-like"/>
    <property type="match status" value="1"/>
</dbReference>
<evidence type="ECO:0000313" key="2">
    <source>
        <dbReference type="EMBL" id="ACK53364.1"/>
    </source>
</evidence>
<keyword evidence="1" id="KW-1133">Transmembrane helix</keyword>
<reference evidence="3" key="1">
    <citation type="submission" date="2009-05" db="EMBL/GenBank/DDBJ databases">
        <title>Complete sequence of chromosome of Thauera sp. MZ1T.</title>
        <authorList>
            <consortium name="US DOE Joint Genome Institute"/>
            <person name="Lucas S."/>
            <person name="Copeland A."/>
            <person name="Lapidus A."/>
            <person name="Glavina del Rio T."/>
            <person name="Dalin E."/>
            <person name="Tice H."/>
            <person name="Bruce D."/>
            <person name="Goodwin L."/>
            <person name="Pitluck S."/>
            <person name="Sims D."/>
            <person name="Brettin T."/>
            <person name="Detter J.C."/>
            <person name="Han C."/>
            <person name="Larimer F."/>
            <person name="Land M."/>
            <person name="Hauser L."/>
            <person name="Kyrpides N."/>
            <person name="Mikhailova N."/>
            <person name="Sayler G.S."/>
        </authorList>
    </citation>
    <scope>NUCLEOTIDE SEQUENCE [LARGE SCALE GENOMIC DNA]</scope>
    <source>
        <strain evidence="3">MZ1T</strain>
    </source>
</reference>
<dbReference type="EMBL" id="CP001281">
    <property type="protein sequence ID" value="ACK53364.1"/>
    <property type="molecule type" value="Genomic_DNA"/>
</dbReference>
<organism evidence="2 3">
    <name type="scientific">Thauera aminoaromatica</name>
    <dbReference type="NCBI Taxonomy" id="164330"/>
    <lineage>
        <taxon>Bacteria</taxon>
        <taxon>Pseudomonadati</taxon>
        <taxon>Pseudomonadota</taxon>
        <taxon>Betaproteobacteria</taxon>
        <taxon>Rhodocyclales</taxon>
        <taxon>Zoogloeaceae</taxon>
        <taxon>Thauera</taxon>
    </lineage>
</organism>
<accession>C4ZMV2</accession>
<evidence type="ECO:0008006" key="4">
    <source>
        <dbReference type="Google" id="ProtNLM"/>
    </source>
</evidence>
<feature type="transmembrane region" description="Helical" evidence="1">
    <location>
        <begin position="189"/>
        <end position="208"/>
    </location>
</feature>
<dbReference type="RefSeq" id="WP_012584526.1">
    <property type="nucleotide sequence ID" value="NC_011662.2"/>
</dbReference>
<sequence>MLFSDWHSYDHYGLAFVAFFGTLAAVFLIQWVMMRSRWAGWMQSLQGVAPPFMNALGVLFGLVLAFLANDTWSAHDRAMSAVYREADGLRSIGALAATLPEPLGGELRAAAAGYARASAAEWTQLARHSEAPEVLARADALLALLAAPALAEAAGANVQALLLRKASDIRSDHDLRVALSQTHVNPLKWLGMAFLGFLTLVSVAMAHLERPRAAFAAVLLFALAAAPTAAIVLIQGNPFQQPSSVTPAPIVAVAKALER</sequence>
<reference evidence="2 3" key="2">
    <citation type="journal article" date="2012" name="Stand. Genomic Sci.">
        <title>Complete genome sequence of Thauera aminoaromatica strain MZ1T.</title>
        <authorList>
            <person name="Jiang K."/>
            <person name="Sanseverino J."/>
            <person name="Chauhan A."/>
            <person name="Lucas S."/>
            <person name="Copeland A."/>
            <person name="Lapidus A."/>
            <person name="Del Rio T.G."/>
            <person name="Dalin E."/>
            <person name="Tice H."/>
            <person name="Bruce D."/>
            <person name="Goodwin L."/>
            <person name="Pitluck S."/>
            <person name="Sims D."/>
            <person name="Brettin T."/>
            <person name="Detter J.C."/>
            <person name="Han C."/>
            <person name="Chang Y.J."/>
            <person name="Larimer F."/>
            <person name="Land M."/>
            <person name="Hauser L."/>
            <person name="Kyrpides N.C."/>
            <person name="Mikhailova N."/>
            <person name="Moser S."/>
            <person name="Jegier P."/>
            <person name="Close D."/>
            <person name="Debruyn J.M."/>
            <person name="Wang Y."/>
            <person name="Layton A.C."/>
            <person name="Allen M.S."/>
            <person name="Sayler G.S."/>
        </authorList>
    </citation>
    <scope>NUCLEOTIDE SEQUENCE [LARGE SCALE GENOMIC DNA]</scope>
    <source>
        <strain evidence="2 3">MZ1T</strain>
    </source>
</reference>
<dbReference type="InterPro" id="IPR025333">
    <property type="entry name" value="DUF4239"/>
</dbReference>
<gene>
    <name evidence="2" type="ordered locus">Tmz1t_0591</name>
</gene>
<dbReference type="OrthoDB" id="8595256at2"/>
<dbReference type="AlphaFoldDB" id="C4ZMV2"/>
<keyword evidence="1" id="KW-0472">Membrane</keyword>
<feature type="transmembrane region" description="Helical" evidence="1">
    <location>
        <begin position="12"/>
        <end position="32"/>
    </location>
</feature>
<dbReference type="Proteomes" id="UP000002186">
    <property type="component" value="Chromosome"/>
</dbReference>
<dbReference type="eggNOG" id="ENOG502Z87Z">
    <property type="taxonomic scope" value="Bacteria"/>
</dbReference>
<feature type="transmembrane region" description="Helical" evidence="1">
    <location>
        <begin position="214"/>
        <end position="234"/>
    </location>
</feature>
<keyword evidence="3" id="KW-1185">Reference proteome</keyword>
<evidence type="ECO:0000256" key="1">
    <source>
        <dbReference type="SAM" id="Phobius"/>
    </source>
</evidence>
<proteinExistence type="predicted"/>
<dbReference type="KEGG" id="tmz:Tmz1t_0591"/>
<dbReference type="STRING" id="85643.Tmz1t_0591"/>
<name>C4ZMV2_THASP</name>
<keyword evidence="1" id="KW-0812">Transmembrane</keyword>
<dbReference type="HOGENOM" id="CLU_090342_0_0_4"/>
<feature type="transmembrane region" description="Helical" evidence="1">
    <location>
        <begin position="52"/>
        <end position="69"/>
    </location>
</feature>
<protein>
    <recommendedName>
        <fullName evidence="4">DUF4239 domain-containing protein</fullName>
    </recommendedName>
</protein>
<evidence type="ECO:0000313" key="3">
    <source>
        <dbReference type="Proteomes" id="UP000002186"/>
    </source>
</evidence>